<evidence type="ECO:0000313" key="1">
    <source>
        <dbReference type="EMBL" id="KAG7727242.1"/>
    </source>
</evidence>
<keyword evidence="3" id="KW-1185">Reference proteome</keyword>
<proteinExistence type="predicted"/>
<organism evidence="1 4">
    <name type="scientific">Ogataea haglerorum</name>
    <dbReference type="NCBI Taxonomy" id="1937702"/>
    <lineage>
        <taxon>Eukaryota</taxon>
        <taxon>Fungi</taxon>
        <taxon>Dikarya</taxon>
        <taxon>Ascomycota</taxon>
        <taxon>Saccharomycotina</taxon>
        <taxon>Pichiomycetes</taxon>
        <taxon>Pichiales</taxon>
        <taxon>Pichiaceae</taxon>
        <taxon>Ogataea</taxon>
    </lineage>
</organism>
<name>A0AAN6D5W0_9ASCO</name>
<dbReference type="Proteomes" id="UP000697297">
    <property type="component" value="Unassembled WGS sequence"/>
</dbReference>
<dbReference type="EMBL" id="JAHLUH010000007">
    <property type="protein sequence ID" value="KAG7727242.1"/>
    <property type="molecule type" value="Genomic_DNA"/>
</dbReference>
<dbReference type="Proteomes" id="UP000738402">
    <property type="component" value="Unassembled WGS sequence"/>
</dbReference>
<dbReference type="EMBL" id="JAHLUN010000009">
    <property type="protein sequence ID" value="KAG7763945.1"/>
    <property type="molecule type" value="Genomic_DNA"/>
</dbReference>
<protein>
    <submittedName>
        <fullName evidence="1">Uncharacterized protein</fullName>
    </submittedName>
</protein>
<evidence type="ECO:0000313" key="4">
    <source>
        <dbReference type="Proteomes" id="UP000738402"/>
    </source>
</evidence>
<evidence type="ECO:0000313" key="2">
    <source>
        <dbReference type="EMBL" id="KAG7763945.1"/>
    </source>
</evidence>
<accession>A0AAN6D5W0</accession>
<evidence type="ECO:0000313" key="3">
    <source>
        <dbReference type="Proteomes" id="UP000697297"/>
    </source>
</evidence>
<dbReference type="AlphaFoldDB" id="A0AAN6D5W0"/>
<gene>
    <name evidence="1" type="ORF">KL933_002951</name>
    <name evidence="2" type="ORF">KL946_003385</name>
</gene>
<reference evidence="1 3" key="1">
    <citation type="journal article" date="2021" name="G3 (Bethesda)">
        <title>Genomic diversity, chromosomal rearrangements, and interspecies hybridization in the ogataea polymorpha species complex.</title>
        <authorList>
            <person name="Hanson S.J."/>
            <person name="Cinneide E.O."/>
            <person name="Salzberg L.I."/>
            <person name="Wolfe K.H."/>
            <person name="McGowan J."/>
            <person name="Fitzpatrick D.A."/>
            <person name="Matlin K."/>
        </authorList>
    </citation>
    <scope>NUCLEOTIDE SEQUENCE</scope>
    <source>
        <strain evidence="2">81-436-3</strain>
        <strain evidence="1">83-405-1</strain>
    </source>
</reference>
<sequence length="79" mass="9266">MHRRDSHFGHYIRYLKRHIYSTQQCIEVSDLQSREMWARLPGSVCRGPRLVIMGGWQQELRWGPKLATEAASKSAPNWV</sequence>
<comment type="caution">
    <text evidence="1">The sequence shown here is derived from an EMBL/GenBank/DDBJ whole genome shotgun (WGS) entry which is preliminary data.</text>
</comment>